<protein>
    <recommendedName>
        <fullName evidence="1">Stage 0 sporulation protein A homolog</fullName>
    </recommendedName>
</protein>
<gene>
    <name evidence="6" type="ORF">H0486_13885</name>
</gene>
<keyword evidence="7" id="KW-1185">Reference proteome</keyword>
<reference evidence="6 7" key="1">
    <citation type="submission" date="2020-07" db="EMBL/GenBank/DDBJ databases">
        <title>Characterization and genome sequencing of isolate MD1, a novel member within the family Lachnospiraceae.</title>
        <authorList>
            <person name="Rettenmaier R."/>
            <person name="Di Bello L."/>
            <person name="Zinser C."/>
            <person name="Scheitz K."/>
            <person name="Liebl W."/>
            <person name="Zverlov V."/>
        </authorList>
    </citation>
    <scope>NUCLEOTIDE SEQUENCE [LARGE SCALE GENOMIC DNA]</scope>
    <source>
        <strain evidence="6 7">MD1</strain>
    </source>
</reference>
<evidence type="ECO:0000256" key="1">
    <source>
        <dbReference type="ARBA" id="ARBA00018672"/>
    </source>
</evidence>
<dbReference type="RefSeq" id="WP_228353576.1">
    <property type="nucleotide sequence ID" value="NZ_JACEGA010000001.1"/>
</dbReference>
<dbReference type="CDD" id="cd00156">
    <property type="entry name" value="REC"/>
    <property type="match status" value="1"/>
</dbReference>
<dbReference type="AlphaFoldDB" id="A0A839K2X4"/>
<evidence type="ECO:0000256" key="3">
    <source>
        <dbReference type="ARBA" id="ARBA00024867"/>
    </source>
</evidence>
<sequence>MSIKIAICDDNMEDIALLSDALLDYDPLFDITTFTSGKMLVEEILENHFYVDLLFLDIYMPEMDGILAAKKIRDRLKDVKIIFHSSSKDHYPQAYEVFAFNYIEKPFHKERLYAILDRALEELRKERDFKISIQYKGAVQTIDYRDILYIESSNKILIFHLTDGKGVKDKYYTYLFSNMMGEPYE</sequence>
<dbReference type="GO" id="GO:0000160">
    <property type="term" value="P:phosphorelay signal transduction system"/>
    <property type="evidence" value="ECO:0007669"/>
    <property type="project" value="InterPro"/>
</dbReference>
<dbReference type="SMART" id="SM00448">
    <property type="entry name" value="REC"/>
    <property type="match status" value="1"/>
</dbReference>
<dbReference type="InterPro" id="IPR011006">
    <property type="entry name" value="CheY-like_superfamily"/>
</dbReference>
<dbReference type="PANTHER" id="PTHR44591:SF3">
    <property type="entry name" value="RESPONSE REGULATORY DOMAIN-CONTAINING PROTEIN"/>
    <property type="match status" value="1"/>
</dbReference>
<dbReference type="EMBL" id="JACEGA010000001">
    <property type="protein sequence ID" value="MBB2183966.1"/>
    <property type="molecule type" value="Genomic_DNA"/>
</dbReference>
<feature type="domain" description="Response regulatory" evidence="5">
    <location>
        <begin position="4"/>
        <end position="120"/>
    </location>
</feature>
<dbReference type="Pfam" id="PF00072">
    <property type="entry name" value="Response_reg"/>
    <property type="match status" value="1"/>
</dbReference>
<comment type="function">
    <text evidence="3">May play the central regulatory role in sporulation. It may be an element of the effector pathway responsible for the activation of sporulation genes in response to nutritional stress. Spo0A may act in concert with spo0H (a sigma factor) to control the expression of some genes that are critical to the sporulation process.</text>
</comment>
<keyword evidence="2 4" id="KW-0597">Phosphoprotein</keyword>
<evidence type="ECO:0000259" key="5">
    <source>
        <dbReference type="PROSITE" id="PS50110"/>
    </source>
</evidence>
<comment type="caution">
    <text evidence="6">The sequence shown here is derived from an EMBL/GenBank/DDBJ whole genome shotgun (WGS) entry which is preliminary data.</text>
</comment>
<dbReference type="SUPFAM" id="SSF52172">
    <property type="entry name" value="CheY-like"/>
    <property type="match status" value="1"/>
</dbReference>
<dbReference type="InterPro" id="IPR050595">
    <property type="entry name" value="Bact_response_regulator"/>
</dbReference>
<proteinExistence type="predicted"/>
<accession>A0A839K2X4</accession>
<evidence type="ECO:0000256" key="2">
    <source>
        <dbReference type="ARBA" id="ARBA00022553"/>
    </source>
</evidence>
<evidence type="ECO:0000256" key="4">
    <source>
        <dbReference type="PROSITE-ProRule" id="PRU00169"/>
    </source>
</evidence>
<dbReference type="PROSITE" id="PS50110">
    <property type="entry name" value="RESPONSE_REGULATORY"/>
    <property type="match status" value="1"/>
</dbReference>
<organism evidence="6 7">
    <name type="scientific">Variimorphobacter saccharofermentans</name>
    <dbReference type="NCBI Taxonomy" id="2755051"/>
    <lineage>
        <taxon>Bacteria</taxon>
        <taxon>Bacillati</taxon>
        <taxon>Bacillota</taxon>
        <taxon>Clostridia</taxon>
        <taxon>Lachnospirales</taxon>
        <taxon>Lachnospiraceae</taxon>
        <taxon>Variimorphobacter</taxon>
    </lineage>
</organism>
<evidence type="ECO:0000313" key="7">
    <source>
        <dbReference type="Proteomes" id="UP000574276"/>
    </source>
</evidence>
<evidence type="ECO:0000313" key="6">
    <source>
        <dbReference type="EMBL" id="MBB2183966.1"/>
    </source>
</evidence>
<name>A0A839K2X4_9FIRM</name>
<dbReference type="Gene3D" id="3.40.50.2300">
    <property type="match status" value="1"/>
</dbReference>
<dbReference type="Proteomes" id="UP000574276">
    <property type="component" value="Unassembled WGS sequence"/>
</dbReference>
<dbReference type="PANTHER" id="PTHR44591">
    <property type="entry name" value="STRESS RESPONSE REGULATOR PROTEIN 1"/>
    <property type="match status" value="1"/>
</dbReference>
<feature type="modified residue" description="4-aspartylphosphate" evidence="4">
    <location>
        <position position="57"/>
    </location>
</feature>
<dbReference type="InterPro" id="IPR001789">
    <property type="entry name" value="Sig_transdc_resp-reg_receiver"/>
</dbReference>